<reference evidence="1 2" key="1">
    <citation type="journal article" date="2021" name="Nat. Plants">
        <title>The Taxus genome provides insights into paclitaxel biosynthesis.</title>
        <authorList>
            <person name="Xiong X."/>
            <person name="Gou J."/>
            <person name="Liao Q."/>
            <person name="Li Y."/>
            <person name="Zhou Q."/>
            <person name="Bi G."/>
            <person name="Li C."/>
            <person name="Du R."/>
            <person name="Wang X."/>
            <person name="Sun T."/>
            <person name="Guo L."/>
            <person name="Liang H."/>
            <person name="Lu P."/>
            <person name="Wu Y."/>
            <person name="Zhang Z."/>
            <person name="Ro D.K."/>
            <person name="Shang Y."/>
            <person name="Huang S."/>
            <person name="Yan J."/>
        </authorList>
    </citation>
    <scope>NUCLEOTIDE SEQUENCE [LARGE SCALE GENOMIC DNA]</scope>
    <source>
        <strain evidence="1">Ta-2019</strain>
    </source>
</reference>
<accession>A0AA38FV03</accession>
<evidence type="ECO:0000313" key="1">
    <source>
        <dbReference type="EMBL" id="KAH9309343.1"/>
    </source>
</evidence>
<protein>
    <submittedName>
        <fullName evidence="1">Uncharacterized protein</fullName>
    </submittedName>
</protein>
<sequence length="107" mass="12376">EKSELEGVVSVSLLWLNKTTVFVFALNWVGRYGWGVVVKISYMGRVYLTRFLKWVGGRGLLKLYNDVQSCGYQDVQVMWEMLQNSETTSSPKRQRSAWKICIWAAHP</sequence>
<organism evidence="1 2">
    <name type="scientific">Taxus chinensis</name>
    <name type="common">Chinese yew</name>
    <name type="synonym">Taxus wallichiana var. chinensis</name>
    <dbReference type="NCBI Taxonomy" id="29808"/>
    <lineage>
        <taxon>Eukaryota</taxon>
        <taxon>Viridiplantae</taxon>
        <taxon>Streptophyta</taxon>
        <taxon>Embryophyta</taxon>
        <taxon>Tracheophyta</taxon>
        <taxon>Spermatophyta</taxon>
        <taxon>Pinopsida</taxon>
        <taxon>Pinidae</taxon>
        <taxon>Conifers II</taxon>
        <taxon>Cupressales</taxon>
        <taxon>Taxaceae</taxon>
        <taxon>Taxus</taxon>
    </lineage>
</organism>
<name>A0AA38FV03_TAXCH</name>
<comment type="caution">
    <text evidence="1">The sequence shown here is derived from an EMBL/GenBank/DDBJ whole genome shotgun (WGS) entry which is preliminary data.</text>
</comment>
<dbReference type="Proteomes" id="UP000824469">
    <property type="component" value="Unassembled WGS sequence"/>
</dbReference>
<dbReference type="PANTHER" id="PTHR33181">
    <property type="entry name" value="OS01G0778500 PROTEIN"/>
    <property type="match status" value="1"/>
</dbReference>
<keyword evidence="2" id="KW-1185">Reference proteome</keyword>
<dbReference type="AlphaFoldDB" id="A0AA38FV03"/>
<feature type="non-terminal residue" evidence="1">
    <location>
        <position position="1"/>
    </location>
</feature>
<dbReference type="EMBL" id="JAHRHJ020000007">
    <property type="protein sequence ID" value="KAH9309343.1"/>
    <property type="molecule type" value="Genomic_DNA"/>
</dbReference>
<feature type="non-terminal residue" evidence="1">
    <location>
        <position position="107"/>
    </location>
</feature>
<proteinExistence type="predicted"/>
<gene>
    <name evidence="1" type="ORF">KI387_037254</name>
</gene>
<dbReference type="PANTHER" id="PTHR33181:SF4">
    <property type="entry name" value="OVULE PROTEIN"/>
    <property type="match status" value="1"/>
</dbReference>
<evidence type="ECO:0000313" key="2">
    <source>
        <dbReference type="Proteomes" id="UP000824469"/>
    </source>
</evidence>